<keyword evidence="1" id="KW-0472">Membrane</keyword>
<evidence type="ECO:0000313" key="3">
    <source>
        <dbReference type="Proteomes" id="UP000606115"/>
    </source>
</evidence>
<feature type="transmembrane region" description="Helical" evidence="1">
    <location>
        <begin position="89"/>
        <end position="110"/>
    </location>
</feature>
<sequence length="142" mass="15043">MTHSPSDFEPGDPRNEEQQSLGTLFSDLTQNVSVLVRQEIELAKTELKESASNAGQGAGMFAGAGIAAHFVLLFLSLAAWVGVAQWLGYGWAALIIAAIWAIIAGILAAVGRKKIKEVKGLPQTAGTVKKIPSAFTPREETP</sequence>
<comment type="caution">
    <text evidence="2">The sequence shown here is derived from an EMBL/GenBank/DDBJ whole genome shotgun (WGS) entry which is preliminary data.</text>
</comment>
<evidence type="ECO:0000313" key="2">
    <source>
        <dbReference type="EMBL" id="GGJ61072.1"/>
    </source>
</evidence>
<evidence type="ECO:0008006" key="4">
    <source>
        <dbReference type="Google" id="ProtNLM"/>
    </source>
</evidence>
<evidence type="ECO:0000256" key="1">
    <source>
        <dbReference type="SAM" id="Phobius"/>
    </source>
</evidence>
<feature type="transmembrane region" description="Helical" evidence="1">
    <location>
        <begin position="58"/>
        <end position="83"/>
    </location>
</feature>
<keyword evidence="1" id="KW-1133">Transmembrane helix</keyword>
<dbReference type="Proteomes" id="UP000606115">
    <property type="component" value="Unassembled WGS sequence"/>
</dbReference>
<dbReference type="GeneID" id="303304339"/>
<dbReference type="Pfam" id="PF07332">
    <property type="entry name" value="Phage_holin_3_6"/>
    <property type="match status" value="1"/>
</dbReference>
<accession>A0ABQ2DM80</accession>
<protein>
    <recommendedName>
        <fullName evidence="4">Phage holin family protein</fullName>
    </recommendedName>
</protein>
<organism evidence="2 3">
    <name type="scientific">Glutamicibacter ardleyensis</name>
    <dbReference type="NCBI Taxonomy" id="225894"/>
    <lineage>
        <taxon>Bacteria</taxon>
        <taxon>Bacillati</taxon>
        <taxon>Actinomycetota</taxon>
        <taxon>Actinomycetes</taxon>
        <taxon>Micrococcales</taxon>
        <taxon>Micrococcaceae</taxon>
        <taxon>Glutamicibacter</taxon>
    </lineage>
</organism>
<dbReference type="EMBL" id="BMKX01000004">
    <property type="protein sequence ID" value="GGJ61072.1"/>
    <property type="molecule type" value="Genomic_DNA"/>
</dbReference>
<keyword evidence="3" id="KW-1185">Reference proteome</keyword>
<keyword evidence="1" id="KW-0812">Transmembrane</keyword>
<gene>
    <name evidence="2" type="ORF">GCM10007173_19780</name>
</gene>
<dbReference type="RefSeq" id="WP_096254949.1">
    <property type="nucleotide sequence ID" value="NZ_BMKX01000004.1"/>
</dbReference>
<reference evidence="3" key="1">
    <citation type="journal article" date="2019" name="Int. J. Syst. Evol. Microbiol.">
        <title>The Global Catalogue of Microorganisms (GCM) 10K type strain sequencing project: providing services to taxonomists for standard genome sequencing and annotation.</title>
        <authorList>
            <consortium name="The Broad Institute Genomics Platform"/>
            <consortium name="The Broad Institute Genome Sequencing Center for Infectious Disease"/>
            <person name="Wu L."/>
            <person name="Ma J."/>
        </authorList>
    </citation>
    <scope>NUCLEOTIDE SEQUENCE [LARGE SCALE GENOMIC DNA]</scope>
    <source>
        <strain evidence="3">CGMCC 1.3685</strain>
    </source>
</reference>
<name>A0ABQ2DM80_9MICC</name>
<proteinExistence type="predicted"/>
<dbReference type="InterPro" id="IPR009937">
    <property type="entry name" value="Phage_holin_3_6"/>
</dbReference>